<evidence type="ECO:0000259" key="1">
    <source>
        <dbReference type="SMART" id="SM00986"/>
    </source>
</evidence>
<dbReference type="Proteomes" id="UP000445696">
    <property type="component" value="Unassembled WGS sequence"/>
</dbReference>
<evidence type="ECO:0000313" key="2">
    <source>
        <dbReference type="EMBL" id="MZR20807.1"/>
    </source>
</evidence>
<dbReference type="SUPFAM" id="SSF52141">
    <property type="entry name" value="Uracil-DNA glycosylase-like"/>
    <property type="match status" value="1"/>
</dbReference>
<dbReference type="RefSeq" id="WP_161337230.1">
    <property type="nucleotide sequence ID" value="NZ_JBHSDG010000002.1"/>
</dbReference>
<name>A0A845MCA6_9PROT</name>
<gene>
    <name evidence="2" type="ORF">GQF03_00505</name>
</gene>
<dbReference type="InterPro" id="IPR005122">
    <property type="entry name" value="Uracil-DNA_glycosylase-like"/>
</dbReference>
<sequence>MTENCDSLKSLLTEIRACRICEAHLPLGPRPVLVADVSAPILIAGQAPGTKVHASGIPWDDPSGDRLRDWLGVDKETFYNPKYFAIVPQGFCYPGKLAKGGDAPPRPECAQTWHPRLIPLLEKVNLTLAVGQYAHKYYLSSARKKTLTETVASHRNYAPDLLPLPHPSWRVVGWMKKNDWFEREVIPELRARVQGLLKERDR</sequence>
<keyword evidence="3" id="KW-1185">Reference proteome</keyword>
<dbReference type="PANTHER" id="PTHR42160">
    <property type="entry name" value="URACIL-DNA GLYCOSYLASE SUPERFAMILY PROTEIN"/>
    <property type="match status" value="1"/>
</dbReference>
<dbReference type="CDD" id="cd10033">
    <property type="entry name" value="UDG_like"/>
    <property type="match status" value="1"/>
</dbReference>
<dbReference type="OrthoDB" id="9789139at2"/>
<protein>
    <submittedName>
        <fullName evidence="2">Uracil-DNA glycosylase family protein</fullName>
    </submittedName>
</protein>
<dbReference type="SMART" id="SM00987">
    <property type="entry name" value="UreE_C"/>
    <property type="match status" value="1"/>
</dbReference>
<dbReference type="Gene3D" id="3.40.470.10">
    <property type="entry name" value="Uracil-DNA glycosylase-like domain"/>
    <property type="match status" value="1"/>
</dbReference>
<reference evidence="2 3" key="1">
    <citation type="journal article" date="2014" name="Int. J. Syst. Evol. Microbiol.">
        <title>Sneathiella chungangensis sp. nov., isolated from a marine sand, and emended description of the genus Sneathiella.</title>
        <authorList>
            <person name="Siamphan C."/>
            <person name="Kim H."/>
            <person name="Lee J.S."/>
            <person name="Kim W."/>
        </authorList>
    </citation>
    <scope>NUCLEOTIDE SEQUENCE [LARGE SCALE GENOMIC DNA]</scope>
    <source>
        <strain evidence="2 3">KCTC 32476</strain>
    </source>
</reference>
<dbReference type="SMART" id="SM00986">
    <property type="entry name" value="UDG"/>
    <property type="match status" value="1"/>
</dbReference>
<comment type="caution">
    <text evidence="2">The sequence shown here is derived from an EMBL/GenBank/DDBJ whole genome shotgun (WGS) entry which is preliminary data.</text>
</comment>
<dbReference type="InterPro" id="IPR047124">
    <property type="entry name" value="HI_0220.2"/>
</dbReference>
<organism evidence="2 3">
    <name type="scientific">Sneathiella chungangensis</name>
    <dbReference type="NCBI Taxonomy" id="1418234"/>
    <lineage>
        <taxon>Bacteria</taxon>
        <taxon>Pseudomonadati</taxon>
        <taxon>Pseudomonadota</taxon>
        <taxon>Alphaproteobacteria</taxon>
        <taxon>Sneathiellales</taxon>
        <taxon>Sneathiellaceae</taxon>
        <taxon>Sneathiella</taxon>
    </lineage>
</organism>
<proteinExistence type="predicted"/>
<evidence type="ECO:0000313" key="3">
    <source>
        <dbReference type="Proteomes" id="UP000445696"/>
    </source>
</evidence>
<feature type="domain" description="Uracil-DNA glycosylase-like" evidence="1">
    <location>
        <begin position="32"/>
        <end position="190"/>
    </location>
</feature>
<accession>A0A845MCA6</accession>
<dbReference type="PANTHER" id="PTHR42160:SF1">
    <property type="entry name" value="URACIL-DNA GLYCOSYLASE SUPERFAMILY PROTEIN"/>
    <property type="match status" value="1"/>
</dbReference>
<dbReference type="Pfam" id="PF03167">
    <property type="entry name" value="UDG"/>
    <property type="match status" value="1"/>
</dbReference>
<dbReference type="AlphaFoldDB" id="A0A845MCA6"/>
<dbReference type="EMBL" id="WTVA01000001">
    <property type="protein sequence ID" value="MZR20807.1"/>
    <property type="molecule type" value="Genomic_DNA"/>
</dbReference>
<dbReference type="InterPro" id="IPR036895">
    <property type="entry name" value="Uracil-DNA_glycosylase-like_sf"/>
</dbReference>